<dbReference type="PANTHER" id="PTHR20992">
    <property type="entry name" value="AT15442P-RELATED"/>
    <property type="match status" value="1"/>
</dbReference>
<dbReference type="PANTHER" id="PTHR20992:SF9">
    <property type="entry name" value="AT15442P-RELATED"/>
    <property type="match status" value="1"/>
</dbReference>
<keyword evidence="4" id="KW-1185">Reference proteome</keyword>
<evidence type="ECO:0000256" key="1">
    <source>
        <dbReference type="SAM" id="MobiDB-lite"/>
    </source>
</evidence>
<organism evidence="3 4">
    <name type="scientific">Haloarcula saliterrae</name>
    <dbReference type="NCBI Taxonomy" id="2950534"/>
    <lineage>
        <taxon>Archaea</taxon>
        <taxon>Methanobacteriati</taxon>
        <taxon>Methanobacteriota</taxon>
        <taxon>Stenosarchaea group</taxon>
        <taxon>Halobacteria</taxon>
        <taxon>Halobacteriales</taxon>
        <taxon>Haloarculaceae</taxon>
        <taxon>Haloarcula</taxon>
    </lineage>
</organism>
<proteinExistence type="predicted"/>
<dbReference type="InterPro" id="IPR005240">
    <property type="entry name" value="DUF389"/>
</dbReference>
<evidence type="ECO:0000313" key="4">
    <source>
        <dbReference type="Proteomes" id="UP001259659"/>
    </source>
</evidence>
<comment type="caution">
    <text evidence="3">The sequence shown here is derived from an EMBL/GenBank/DDBJ whole genome shotgun (WGS) entry which is preliminary data.</text>
</comment>
<accession>A0ABU2FEA3</accession>
<dbReference type="RefSeq" id="WP_310920316.1">
    <property type="nucleotide sequence ID" value="NZ_JAMQON010000004.1"/>
</dbReference>
<dbReference type="Proteomes" id="UP001259659">
    <property type="component" value="Unassembled WGS sequence"/>
</dbReference>
<dbReference type="Pfam" id="PF04087">
    <property type="entry name" value="DUF389"/>
    <property type="match status" value="1"/>
</dbReference>
<feature type="transmembrane region" description="Helical" evidence="2">
    <location>
        <begin position="353"/>
        <end position="372"/>
    </location>
</feature>
<feature type="transmembrane region" description="Helical" evidence="2">
    <location>
        <begin position="251"/>
        <end position="272"/>
    </location>
</feature>
<feature type="region of interest" description="Disordered" evidence="1">
    <location>
        <begin position="1"/>
        <end position="28"/>
    </location>
</feature>
<name>A0ABU2FEA3_9EURY</name>
<feature type="transmembrane region" description="Helical" evidence="2">
    <location>
        <begin position="279"/>
        <end position="301"/>
    </location>
</feature>
<dbReference type="EMBL" id="JAMQON010000004">
    <property type="protein sequence ID" value="MDS0260588.1"/>
    <property type="molecule type" value="Genomic_DNA"/>
</dbReference>
<dbReference type="NCBIfam" id="TIGR00341">
    <property type="entry name" value="TIGR00341 family protein"/>
    <property type="match status" value="1"/>
</dbReference>
<evidence type="ECO:0000256" key="2">
    <source>
        <dbReference type="SAM" id="Phobius"/>
    </source>
</evidence>
<keyword evidence="2" id="KW-0812">Transmembrane</keyword>
<feature type="transmembrane region" description="Helical" evidence="2">
    <location>
        <begin position="307"/>
        <end position="332"/>
    </location>
</feature>
<protein>
    <submittedName>
        <fullName evidence="3">TIGR00341 family protein</fullName>
    </submittedName>
</protein>
<keyword evidence="2" id="KW-1133">Transmembrane helix</keyword>
<sequence>MTEDSQKSTRTDTDRLSAERRTRDDRGELAMSEENMRLLEILVLSADVRAKVTDILDADDLDYVVADGGDDDSATVSAPIPAESVEHVQRRLEGLDIHDELYTVVVDTEAVVSDRFETEAKYTTVSGLGYQGVSRSELHATATNLMPDLTIYTLLTAISAIVAAAGVLLNSLPVLVGSMVIAPLIGPIMAASVATIISDDAMAERSWKYQLVGLSVAGVSSTLFSVLIRFTSLVAPGITATELLQLSSHTAPNLLLVVVALAAGFAGALSISTGGGIDLVGVMISAAIMPPIGVMGVAVAWGQPGVVVGSLAVVLVNLASVSLAAIVSLWYLGYHPESLQELRKARSTVMARVVGLVVIILSVSVVLAHVSGTGLPSPLGVLV</sequence>
<keyword evidence="2" id="KW-0472">Membrane</keyword>
<reference evidence="3 4" key="1">
    <citation type="submission" date="2022-06" db="EMBL/GenBank/DDBJ databases">
        <title>Haloarcula sp. a new haloarchaeum isolate from saline soil.</title>
        <authorList>
            <person name="Strakova D."/>
            <person name="Galisteo C."/>
            <person name="Sanchez-Porro C."/>
            <person name="Ventosa A."/>
        </authorList>
    </citation>
    <scope>NUCLEOTIDE SEQUENCE [LARGE SCALE GENOMIC DNA]</scope>
    <source>
        <strain evidence="3 4">S1CR25-12</strain>
    </source>
</reference>
<feature type="transmembrane region" description="Helical" evidence="2">
    <location>
        <begin position="175"/>
        <end position="197"/>
    </location>
</feature>
<feature type="transmembrane region" description="Helical" evidence="2">
    <location>
        <begin position="149"/>
        <end position="169"/>
    </location>
</feature>
<evidence type="ECO:0000313" key="3">
    <source>
        <dbReference type="EMBL" id="MDS0260588.1"/>
    </source>
</evidence>
<feature type="transmembrane region" description="Helical" evidence="2">
    <location>
        <begin position="209"/>
        <end position="231"/>
    </location>
</feature>
<gene>
    <name evidence="3" type="ORF">NDI56_14370</name>
</gene>